<dbReference type="EMBL" id="CP101509">
    <property type="protein sequence ID" value="UTV30857.1"/>
    <property type="molecule type" value="Genomic_DNA"/>
</dbReference>
<gene>
    <name evidence="2" type="ORF">NNL38_20080</name>
</gene>
<keyword evidence="1" id="KW-0812">Transmembrane</keyword>
<evidence type="ECO:0000256" key="1">
    <source>
        <dbReference type="SAM" id="Phobius"/>
    </source>
</evidence>
<reference evidence="2" key="1">
    <citation type="submission" date="2022-07" db="EMBL/GenBank/DDBJ databases">
        <title>Genome sequencing of Photobacterium atrarenae GJH2-4.</title>
        <authorList>
            <person name="Park S.-J."/>
        </authorList>
    </citation>
    <scope>NUCLEOTIDE SEQUENCE</scope>
    <source>
        <strain evidence="2">GJH2-4</strain>
    </source>
</reference>
<proteinExistence type="predicted"/>
<dbReference type="RefSeq" id="WP_255392225.1">
    <property type="nucleotide sequence ID" value="NZ_CP101509.1"/>
</dbReference>
<name>A0ABY5GNP1_9GAMM</name>
<feature type="transmembrane region" description="Helical" evidence="1">
    <location>
        <begin position="107"/>
        <end position="130"/>
    </location>
</feature>
<evidence type="ECO:0000313" key="2">
    <source>
        <dbReference type="EMBL" id="UTV30857.1"/>
    </source>
</evidence>
<sequence>MSGNVWDKVKGLVESSAPLIGSLLGGPAGGAVGTLLASTLGVEDSPKAIESAIESNPNTLLKIRKMESDERVELRKLKLQEGALNLDFEKAKLTDTKDARQQHGEHWMPWALTLTLALMVSGMFASLFFGNPPQDYAQVLIMIAGTVMGAFGTAVAFWLGSSQGSVTKGKQLVGGGHGR</sequence>
<keyword evidence="1" id="KW-0472">Membrane</keyword>
<protein>
    <submittedName>
        <fullName evidence="2">Uncharacterized protein</fullName>
    </submittedName>
</protein>
<keyword evidence="3" id="KW-1185">Reference proteome</keyword>
<accession>A0ABY5GNP1</accession>
<organism evidence="2 3">
    <name type="scientific">Photobacterium atrarenae</name>
    <dbReference type="NCBI Taxonomy" id="865757"/>
    <lineage>
        <taxon>Bacteria</taxon>
        <taxon>Pseudomonadati</taxon>
        <taxon>Pseudomonadota</taxon>
        <taxon>Gammaproteobacteria</taxon>
        <taxon>Vibrionales</taxon>
        <taxon>Vibrionaceae</taxon>
        <taxon>Photobacterium</taxon>
    </lineage>
</organism>
<keyword evidence="1" id="KW-1133">Transmembrane helix</keyword>
<feature type="transmembrane region" description="Helical" evidence="1">
    <location>
        <begin position="136"/>
        <end position="160"/>
    </location>
</feature>
<dbReference type="Proteomes" id="UP001057998">
    <property type="component" value="Chromosome 2"/>
</dbReference>
<evidence type="ECO:0000313" key="3">
    <source>
        <dbReference type="Proteomes" id="UP001057998"/>
    </source>
</evidence>